<reference evidence="2" key="1">
    <citation type="submission" date="2022-11" db="UniProtKB">
        <authorList>
            <consortium name="WormBaseParasite"/>
        </authorList>
    </citation>
    <scope>IDENTIFICATION</scope>
</reference>
<protein>
    <submittedName>
        <fullName evidence="2">Uncharacterized protein</fullName>
    </submittedName>
</protein>
<accession>A0AC35FX22</accession>
<sequence length="335" mass="38956">MVNINDKNIIDKNDIEFDEINSKYIYPDSPELNFADDEGGDDSPLPTIQEENEDSELEVTAESTAENLNNSVNKDKRNANTEDNSRIRQKKKRRHLRDDELEIAKSKRLRREGYSDAGTSTTDINTHESNNASISPTINFLESDPFPSSSYDENGCFKNMFKAYNKLFSSQKYQNLCPYKSLEDIDKNIPIKPKSALSLLFPINAFFDRKVTKYKQLSCENYNIQRLQIPKSPIEDKLLSETREKEDAKFDNIFDESAEPPKPLQISEDLMPKTKYEKNYWKNLMPKIGYNFIIQPGICKIEKEKWLRLKEIDDLNGIEWNEMDIGYDLIKQDSL</sequence>
<evidence type="ECO:0000313" key="2">
    <source>
        <dbReference type="WBParaSite" id="PS1159_v2.g21260.t1"/>
    </source>
</evidence>
<proteinExistence type="predicted"/>
<evidence type="ECO:0000313" key="1">
    <source>
        <dbReference type="Proteomes" id="UP000887580"/>
    </source>
</evidence>
<dbReference type="Proteomes" id="UP000887580">
    <property type="component" value="Unplaced"/>
</dbReference>
<organism evidence="1 2">
    <name type="scientific">Panagrolaimus sp. PS1159</name>
    <dbReference type="NCBI Taxonomy" id="55785"/>
    <lineage>
        <taxon>Eukaryota</taxon>
        <taxon>Metazoa</taxon>
        <taxon>Ecdysozoa</taxon>
        <taxon>Nematoda</taxon>
        <taxon>Chromadorea</taxon>
        <taxon>Rhabditida</taxon>
        <taxon>Tylenchina</taxon>
        <taxon>Panagrolaimomorpha</taxon>
        <taxon>Panagrolaimoidea</taxon>
        <taxon>Panagrolaimidae</taxon>
        <taxon>Panagrolaimus</taxon>
    </lineage>
</organism>
<name>A0AC35FX22_9BILA</name>
<dbReference type="WBParaSite" id="PS1159_v2.g21260.t1">
    <property type="protein sequence ID" value="PS1159_v2.g21260.t1"/>
    <property type="gene ID" value="PS1159_v2.g21260"/>
</dbReference>